<dbReference type="Gene3D" id="3.40.630.30">
    <property type="match status" value="1"/>
</dbReference>
<keyword evidence="3" id="KW-1185">Reference proteome</keyword>
<sequence>MAFILGSRRSITSLSAGEKEPNVILATPRLVLAPWTERDLAPFAALNADPEVMRYFPKTMTAEESDALVGRLRGMWDEHGYGFSAVRRREDDAFIGMVGIQKVLNPAYPFAPAVEVGWRLARAFWRQGYAGEAARAAVAHGFDVLELAEIVAFTAVANLPSRAVMASLGMARDPADDFLHPLLPEDHPLRPHVLYRLKREDFRR</sequence>
<dbReference type="InterPro" id="IPR016181">
    <property type="entry name" value="Acyl_CoA_acyltransferase"/>
</dbReference>
<dbReference type="EMBL" id="NQVN01000001">
    <property type="protein sequence ID" value="PIP01083.1"/>
    <property type="molecule type" value="Genomic_DNA"/>
</dbReference>
<evidence type="ECO:0000313" key="3">
    <source>
        <dbReference type="Proteomes" id="UP000231070"/>
    </source>
</evidence>
<dbReference type="PANTHER" id="PTHR43792">
    <property type="entry name" value="GNAT FAMILY, PUTATIVE (AFU_ORTHOLOGUE AFUA_3G00765)-RELATED-RELATED"/>
    <property type="match status" value="1"/>
</dbReference>
<dbReference type="GO" id="GO:0016747">
    <property type="term" value="F:acyltransferase activity, transferring groups other than amino-acyl groups"/>
    <property type="evidence" value="ECO:0007669"/>
    <property type="project" value="InterPro"/>
</dbReference>
<dbReference type="Proteomes" id="UP000231070">
    <property type="component" value="Unassembled WGS sequence"/>
</dbReference>
<feature type="domain" description="N-acetyltransferase" evidence="1">
    <location>
        <begin position="30"/>
        <end position="200"/>
    </location>
</feature>
<evidence type="ECO:0000259" key="1">
    <source>
        <dbReference type="PROSITE" id="PS51186"/>
    </source>
</evidence>
<accession>A0A2G9X3G2</accession>
<dbReference type="OrthoDB" id="6293260at2"/>
<reference evidence="2 3" key="1">
    <citation type="submission" date="2017-08" db="EMBL/GenBank/DDBJ databases">
        <title>Pleomorphomonas carboxidotrophicus sp. nov., a new mesophilic hydrogenogenic carboxidotroph.</title>
        <authorList>
            <person name="Esquivel-Elizondo S."/>
            <person name="Krajmalnik-Brown R."/>
            <person name="Maldonado J."/>
        </authorList>
    </citation>
    <scope>NUCLEOTIDE SEQUENCE [LARGE SCALE GENOMIC DNA]</scope>
    <source>
        <strain evidence="2 3">SVCO-16</strain>
    </source>
</reference>
<keyword evidence="2" id="KW-0808">Transferase</keyword>
<organism evidence="2 3">
    <name type="scientific">Pleomorphomonas carboxyditropha</name>
    <dbReference type="NCBI Taxonomy" id="2023338"/>
    <lineage>
        <taxon>Bacteria</taxon>
        <taxon>Pseudomonadati</taxon>
        <taxon>Pseudomonadota</taxon>
        <taxon>Alphaproteobacteria</taxon>
        <taxon>Hyphomicrobiales</taxon>
        <taxon>Pleomorphomonadaceae</taxon>
        <taxon>Pleomorphomonas</taxon>
    </lineage>
</organism>
<evidence type="ECO:0000313" key="2">
    <source>
        <dbReference type="EMBL" id="PIP01083.1"/>
    </source>
</evidence>
<dbReference type="PANTHER" id="PTHR43792:SF1">
    <property type="entry name" value="N-ACETYLTRANSFERASE DOMAIN-CONTAINING PROTEIN"/>
    <property type="match status" value="1"/>
</dbReference>
<proteinExistence type="predicted"/>
<gene>
    <name evidence="2" type="ORF">CJ014_03065</name>
</gene>
<comment type="caution">
    <text evidence="2">The sequence shown here is derived from an EMBL/GenBank/DDBJ whole genome shotgun (WGS) entry which is preliminary data.</text>
</comment>
<dbReference type="InterPro" id="IPR000182">
    <property type="entry name" value="GNAT_dom"/>
</dbReference>
<dbReference type="PROSITE" id="PS51186">
    <property type="entry name" value="GNAT"/>
    <property type="match status" value="1"/>
</dbReference>
<dbReference type="InterPro" id="IPR051531">
    <property type="entry name" value="N-acetyltransferase"/>
</dbReference>
<name>A0A2G9X3G2_9HYPH</name>
<dbReference type="SUPFAM" id="SSF55729">
    <property type="entry name" value="Acyl-CoA N-acyltransferases (Nat)"/>
    <property type="match status" value="1"/>
</dbReference>
<protein>
    <submittedName>
        <fullName evidence="2">GNAT family N-acetyltransferase</fullName>
    </submittedName>
</protein>
<dbReference type="Pfam" id="PF13302">
    <property type="entry name" value="Acetyltransf_3"/>
    <property type="match status" value="1"/>
</dbReference>
<dbReference type="AlphaFoldDB" id="A0A2G9X3G2"/>